<reference evidence="2" key="1">
    <citation type="submission" date="2017-09" db="EMBL/GenBank/DDBJ databases">
        <authorList>
            <person name="Varghese N."/>
            <person name="Submissions S."/>
        </authorList>
    </citation>
    <scope>NUCLEOTIDE SEQUENCE [LARGE SCALE GENOMIC DNA]</scope>
    <source>
        <strain evidence="2">DSM 29961</strain>
    </source>
</reference>
<dbReference type="Proteomes" id="UP000219452">
    <property type="component" value="Unassembled WGS sequence"/>
</dbReference>
<sequence>MTVSSPTSFVLVDTGVMSRFFLKKPQIVKAYTELVVTAVPVISASVYIELMRWLVNIRGRAIDPITKSEFDAIRKQLDKYVQLNHGDCIELAVETCRLYPDTGLGDCFTIGVGLFLTYLFLRSIRSTLNACQESDFIGLTTLTFWKPINR</sequence>
<gene>
    <name evidence="1" type="ORF">SAMN06269250_1874</name>
</gene>
<dbReference type="AlphaFoldDB" id="A0A286FEM7"/>
<dbReference type="InterPro" id="IPR029060">
    <property type="entry name" value="PIN-like_dom_sf"/>
</dbReference>
<evidence type="ECO:0008006" key="3">
    <source>
        <dbReference type="Google" id="ProtNLM"/>
    </source>
</evidence>
<dbReference type="EMBL" id="OCNH01000001">
    <property type="protein sequence ID" value="SOD81681.1"/>
    <property type="molecule type" value="Genomic_DNA"/>
</dbReference>
<proteinExistence type="predicted"/>
<organism evidence="1 2">
    <name type="scientific">Spirosoma fluviale</name>
    <dbReference type="NCBI Taxonomy" id="1597977"/>
    <lineage>
        <taxon>Bacteria</taxon>
        <taxon>Pseudomonadati</taxon>
        <taxon>Bacteroidota</taxon>
        <taxon>Cytophagia</taxon>
        <taxon>Cytophagales</taxon>
        <taxon>Cytophagaceae</taxon>
        <taxon>Spirosoma</taxon>
    </lineage>
</organism>
<dbReference type="SUPFAM" id="SSF88723">
    <property type="entry name" value="PIN domain-like"/>
    <property type="match status" value="1"/>
</dbReference>
<name>A0A286FEM7_9BACT</name>
<keyword evidence="2" id="KW-1185">Reference proteome</keyword>
<protein>
    <recommendedName>
        <fullName evidence="3">PIN domain-containing protein</fullName>
    </recommendedName>
</protein>
<dbReference type="RefSeq" id="WP_097125471.1">
    <property type="nucleotide sequence ID" value="NZ_OCNH01000001.1"/>
</dbReference>
<accession>A0A286FEM7</accession>
<evidence type="ECO:0000313" key="1">
    <source>
        <dbReference type="EMBL" id="SOD81681.1"/>
    </source>
</evidence>
<evidence type="ECO:0000313" key="2">
    <source>
        <dbReference type="Proteomes" id="UP000219452"/>
    </source>
</evidence>
<dbReference type="OrthoDB" id="5368631at2"/>